<feature type="binding site" evidence="5">
    <location>
        <position position="113"/>
    </location>
    <ligand>
        <name>Zn(2+)</name>
        <dbReference type="ChEBI" id="CHEBI:29105"/>
        <label>1</label>
    </ligand>
</feature>
<dbReference type="InterPro" id="IPR002933">
    <property type="entry name" value="Peptidase_M20"/>
</dbReference>
<dbReference type="InterPro" id="IPR052083">
    <property type="entry name" value="Aminoacylase-1_M20A"/>
</dbReference>
<keyword evidence="1" id="KW-0963">Cytoplasm</keyword>
<dbReference type="GO" id="GO:0004046">
    <property type="term" value="F:aminoacylase activity"/>
    <property type="evidence" value="ECO:0007669"/>
    <property type="project" value="InterPro"/>
</dbReference>
<dbReference type="InterPro" id="IPR010159">
    <property type="entry name" value="N-acyl_aa_amidohydrolase"/>
</dbReference>
<feature type="binding site" evidence="5">
    <location>
        <position position="148"/>
    </location>
    <ligand>
        <name>Zn(2+)</name>
        <dbReference type="ChEBI" id="CHEBI:29105"/>
        <label>2</label>
    </ligand>
</feature>
<evidence type="ECO:0000313" key="7">
    <source>
        <dbReference type="EMBL" id="KAK4872725.1"/>
    </source>
</evidence>
<evidence type="ECO:0000256" key="5">
    <source>
        <dbReference type="PIRSR" id="PIRSR610159-2"/>
    </source>
</evidence>
<keyword evidence="2 5" id="KW-0479">Metal-binding</keyword>
<proteinExistence type="predicted"/>
<accession>A0AAN7NUW0</accession>
<dbReference type="AlphaFoldDB" id="A0AAN7NUW0"/>
<evidence type="ECO:0000256" key="2">
    <source>
        <dbReference type="ARBA" id="ARBA00022723"/>
    </source>
</evidence>
<dbReference type="GO" id="GO:0006520">
    <property type="term" value="P:amino acid metabolic process"/>
    <property type="evidence" value="ECO:0007669"/>
    <property type="project" value="InterPro"/>
</dbReference>
<dbReference type="Gene3D" id="3.40.630.10">
    <property type="entry name" value="Zn peptidases"/>
    <property type="match status" value="1"/>
</dbReference>
<feature type="binding site" evidence="5">
    <location>
        <position position="113"/>
    </location>
    <ligand>
        <name>Zn(2+)</name>
        <dbReference type="ChEBI" id="CHEBI:29105"/>
        <label>2</label>
    </ligand>
</feature>
<dbReference type="PANTHER" id="PTHR45892:SF1">
    <property type="entry name" value="AMINOACYLASE-1"/>
    <property type="match status" value="1"/>
</dbReference>
<feature type="active site" description="Proton acceptor" evidence="4">
    <location>
        <position position="147"/>
    </location>
</feature>
<evidence type="ECO:0000256" key="3">
    <source>
        <dbReference type="ARBA" id="ARBA00022833"/>
    </source>
</evidence>
<evidence type="ECO:0000259" key="6">
    <source>
        <dbReference type="Pfam" id="PF07687"/>
    </source>
</evidence>
<organism evidence="7 8">
    <name type="scientific">Aquatica leii</name>
    <dbReference type="NCBI Taxonomy" id="1421715"/>
    <lineage>
        <taxon>Eukaryota</taxon>
        <taxon>Metazoa</taxon>
        <taxon>Ecdysozoa</taxon>
        <taxon>Arthropoda</taxon>
        <taxon>Hexapoda</taxon>
        <taxon>Insecta</taxon>
        <taxon>Pterygota</taxon>
        <taxon>Neoptera</taxon>
        <taxon>Endopterygota</taxon>
        <taxon>Coleoptera</taxon>
        <taxon>Polyphaga</taxon>
        <taxon>Elateriformia</taxon>
        <taxon>Elateroidea</taxon>
        <taxon>Lampyridae</taxon>
        <taxon>Luciolinae</taxon>
        <taxon>Aquatica</taxon>
    </lineage>
</organism>
<dbReference type="GO" id="GO:0046872">
    <property type="term" value="F:metal ion binding"/>
    <property type="evidence" value="ECO:0007669"/>
    <property type="project" value="UniProtKB-KW"/>
</dbReference>
<dbReference type="Pfam" id="PF07687">
    <property type="entry name" value="M20_dimer"/>
    <property type="match status" value="1"/>
</dbReference>
<comment type="cofactor">
    <cofactor evidence="5">
        <name>Zn(2+)</name>
        <dbReference type="ChEBI" id="CHEBI:29105"/>
    </cofactor>
    <text evidence="5">Binds 2 Zn(2+) ions per subunit.</text>
</comment>
<evidence type="ECO:0000256" key="4">
    <source>
        <dbReference type="PIRSR" id="PIRSR610159-1"/>
    </source>
</evidence>
<feature type="binding site" evidence="5">
    <location>
        <position position="175"/>
    </location>
    <ligand>
        <name>Zn(2+)</name>
        <dbReference type="ChEBI" id="CHEBI:29105"/>
        <label>1</label>
    </ligand>
</feature>
<dbReference type="NCBIfam" id="TIGR01880">
    <property type="entry name" value="Ac-peptdase-euk"/>
    <property type="match status" value="1"/>
</dbReference>
<evidence type="ECO:0000256" key="1">
    <source>
        <dbReference type="ARBA" id="ARBA00022490"/>
    </source>
</evidence>
<evidence type="ECO:0000313" key="8">
    <source>
        <dbReference type="Proteomes" id="UP001353858"/>
    </source>
</evidence>
<feature type="active site" evidence="4">
    <location>
        <position position="82"/>
    </location>
</feature>
<dbReference type="EMBL" id="JARPUR010000007">
    <property type="protein sequence ID" value="KAK4872725.1"/>
    <property type="molecule type" value="Genomic_DNA"/>
</dbReference>
<reference evidence="8" key="1">
    <citation type="submission" date="2023-01" db="EMBL/GenBank/DDBJ databases">
        <title>Key to firefly adult light organ development and bioluminescence: homeobox transcription factors regulate luciferase expression and transportation to peroxisome.</title>
        <authorList>
            <person name="Fu X."/>
        </authorList>
    </citation>
    <scope>NUCLEOTIDE SEQUENCE [LARGE SCALE GENOMIC DNA]</scope>
</reference>
<dbReference type="Pfam" id="PF01546">
    <property type="entry name" value="Peptidase_M20"/>
    <property type="match status" value="1"/>
</dbReference>
<dbReference type="GO" id="GO:0005737">
    <property type="term" value="C:cytoplasm"/>
    <property type="evidence" value="ECO:0007669"/>
    <property type="project" value="InterPro"/>
</dbReference>
<keyword evidence="3 5" id="KW-0862">Zinc</keyword>
<dbReference type="Gene3D" id="3.30.70.360">
    <property type="match status" value="1"/>
</dbReference>
<keyword evidence="8" id="KW-1185">Reference proteome</keyword>
<name>A0AAN7NUW0_9COLE</name>
<dbReference type="InterPro" id="IPR036264">
    <property type="entry name" value="Bact_exopeptidase_dim_dom"/>
</dbReference>
<feature type="binding site" evidence="5">
    <location>
        <position position="370"/>
    </location>
    <ligand>
        <name>Zn(2+)</name>
        <dbReference type="ChEBI" id="CHEBI:29105"/>
        <label>2</label>
    </ligand>
</feature>
<comment type="caution">
    <text evidence="7">The sequence shown here is derived from an EMBL/GenBank/DDBJ whole genome shotgun (WGS) entry which is preliminary data.</text>
</comment>
<protein>
    <recommendedName>
        <fullName evidence="6">Peptidase M20 dimerisation domain-containing protein</fullName>
    </recommendedName>
</protein>
<dbReference type="PANTHER" id="PTHR45892">
    <property type="entry name" value="AMINOACYLASE-1"/>
    <property type="match status" value="1"/>
</dbReference>
<dbReference type="SUPFAM" id="SSF53187">
    <property type="entry name" value="Zn-dependent exopeptidases"/>
    <property type="match status" value="1"/>
</dbReference>
<feature type="domain" description="Peptidase M20 dimerisation" evidence="6">
    <location>
        <begin position="189"/>
        <end position="294"/>
    </location>
</feature>
<dbReference type="SUPFAM" id="SSF55031">
    <property type="entry name" value="Bacterial exopeptidase dimerisation domain"/>
    <property type="match status" value="1"/>
</dbReference>
<gene>
    <name evidence="7" type="ORF">RN001_014754</name>
</gene>
<sequence length="708" mass="80957">MEDASKKLDNAAIENLRCYLRIPSVHPSIDYEPCLKFLKLQAEEIGLIFNVYIPVKNKPHAVLTWTGKQPELGTIILNSHMDVVPVFEDHWRHKPFDADVDENGDIYARGIQDTKTLGIQYLEAIRRLKQSGYQPKRTVHVTFVAEEETGGLEGMKLFVETPEFRKLNAAFALDEGMVSENNTAKAFYGEKRGWKFEVHCTGEMGHGSLLLDNTAGEKVEYLLNKFYKFRNAEKILLNEMQNWDNVTTVNLTMIKGGVQANVIPPEFTIVIDSRVPVEKFVAFESQVNQWCKEAGTAITIVSLVKDDEAPNTLMNETNIFWTAFKAAIDSLNIPLETHIHVGNTDGRYLRAVGVPTIGFSPIMNTKIRAHDNDEYVNENEFLNEHGIDLEILPSVCKRKDLLKELIPQIGKRHDFEKKVSEWMLDKEISEMTTVSNTNLSGITDITDEDINTTEDQLWLKHNVEPWDIVIQKWNTTFCARHSFFNKCTVDEFLKEWPILNDLRAEILINLDFEKLFPEAQLNFHLFWDTFFEIVHSRRGRDLKEPHVLDLMTGIREIEGDKVAAELVLLNYLVPPTGKVKAGNKLWKFSTLESIEGIIVHVKEPGSIHAAIKNKIDGAYEKGRTIQPYILVVGPSLTDIKTNYIIVDKVKYQFTSSGKAFDTLFKLFHVFNAEYPVQSLHIYTLIQKGVYKLNLKEDKIIPTIMDLLV</sequence>
<feature type="binding site" evidence="5">
    <location>
        <position position="80"/>
    </location>
    <ligand>
        <name>Zn(2+)</name>
        <dbReference type="ChEBI" id="CHEBI:29105"/>
        <label>1</label>
    </ligand>
</feature>
<dbReference type="Gene3D" id="1.10.150.900">
    <property type="match status" value="1"/>
</dbReference>
<dbReference type="FunFam" id="3.40.630.10:FF:000019">
    <property type="entry name" value="Aminoacylase 1"/>
    <property type="match status" value="1"/>
</dbReference>
<dbReference type="InterPro" id="IPR011650">
    <property type="entry name" value="Peptidase_M20_dimer"/>
</dbReference>
<dbReference type="Proteomes" id="UP001353858">
    <property type="component" value="Unassembled WGS sequence"/>
</dbReference>